<dbReference type="Pfam" id="PF22666">
    <property type="entry name" value="Glyco_hydro_2_N2"/>
    <property type="match status" value="1"/>
</dbReference>
<comment type="caution">
    <text evidence="5">The sequence shown here is derived from an EMBL/GenBank/DDBJ whole genome shotgun (WGS) entry which is preliminary data.</text>
</comment>
<evidence type="ECO:0000259" key="4">
    <source>
        <dbReference type="Pfam" id="PF22666"/>
    </source>
</evidence>
<dbReference type="AlphaFoldDB" id="A0A4R1L629"/>
<dbReference type="PANTHER" id="PTHR43817">
    <property type="entry name" value="GLYCOSYL HYDROLASE"/>
    <property type="match status" value="1"/>
</dbReference>
<proteinExistence type="predicted"/>
<keyword evidence="6" id="KW-1185">Reference proteome</keyword>
<feature type="signal peptide" evidence="3">
    <location>
        <begin position="1"/>
        <end position="24"/>
    </location>
</feature>
<evidence type="ECO:0000313" key="6">
    <source>
        <dbReference type="Proteomes" id="UP000295210"/>
    </source>
</evidence>
<dbReference type="Proteomes" id="UP000295210">
    <property type="component" value="Unassembled WGS sequence"/>
</dbReference>
<gene>
    <name evidence="5" type="ORF">C7378_3019</name>
</gene>
<dbReference type="OrthoDB" id="9761519at2"/>
<keyword evidence="1 3" id="KW-0732">Signal</keyword>
<feature type="domain" description="Beta-mannosidase-like galactose-binding" evidence="4">
    <location>
        <begin position="1016"/>
        <end position="1090"/>
    </location>
</feature>
<keyword evidence="2" id="KW-0378">Hydrolase</keyword>
<evidence type="ECO:0000256" key="2">
    <source>
        <dbReference type="ARBA" id="ARBA00022801"/>
    </source>
</evidence>
<sequence>MMRRQSTAIMTMLLCFCCTGGVKAHSQSSPDTLKQGFENPPSGARPRVWWHWMNGNITKEGINLDLHWMNSVGIAGFQTFDAALATPQVVPNRLVYMTPEWKDAFRYATTLAGQLKMEEAIAGSPGWSETGGPWVPASQGMKKYVWSETFVEGGKPFSGTLPHPPSNTGAFQDLGIHDALSAPEGSKPIPQFYADAAVIAYRRPSDDVSIASLHPTITSSAGAPDMNVLTDGDLQKTTSLPIPPAGSDAWIQYQFSTPQTIRAVTVAMKSLDRMTAIVSGIGNPEKTVEASDDGQNFRTIATIPDGASPEYTVSFPEVTAKYFRVSFKRNPPPPIPEWAKHMDLKALGIKIGAPPAAYEISELQLYTGARVNRFEEKAAFIPVPDLYGYATPSAPSAAVIQKSDVIDLTSKMRPDGTLDWTPPAGNWVVLRFGYSLLGITNHPATAEATGLEVDKLNRNYVKSYMDNYLDSYKQTVGADSMGKRGIEYVITDSWEAGAQNWTDNMIAEFTKRRGYDPIPWMPVLAGNVVESTAASDRFLWDFRKTIADLTADEHYGQVQASLKERGMGHYGESHEAGRAFIADGMEVKKLDDIPMGAMWTQTPGVNNIQYDYNADDRESASVAHIYGQNIAAAESMTAAAAPWAWSPATLKPTADQELLNGINRFVIHESAHQPLVGKAPGLTLGPFGQWFNRNETWANEAGPWINYLARSSYMLQQGHFDADLVYFYGEDSNLTAIFNKSAPNIPAGYGFDYINADGLIHELSVTDGRITTRSGMSYRVLGLDPFSEHMSLPVLRALHKLVEDGAVVAGPKPIDDPSLADNQSEFHTLNNELFGDGTGVHHVGKGTVYAGQSLQDVFQALKISPDFDYNKPEQDTQILFAHRKLADGDIYFVDNRNDRDETVNASFRVTDKTPELWRAETGKSEPVSYSIADGRTTVPLHLEPWGTVFVVFRQPATTNSRTLPAKTEQVIATLDGPWQLAFQPNRGAPSSITMDQLSSWSDNSNTGVKYFSGTGTYTRTINAPAEWFHKNSRLYIDLGDVKNLADVTVNGKDLGIVWHTPYRVDATGALKPGSNQVTIKVTNAWVNRLIGDQQPNATVKYTFTDVKPYNADSPLLPSGLLGPVRISSVTQQQ</sequence>
<protein>
    <submittedName>
        <fullName evidence="5">Alpha-L-rhamnosidase-like protein</fullName>
    </submittedName>
</protein>
<organism evidence="5 6">
    <name type="scientific">Acidipila rosea</name>
    <dbReference type="NCBI Taxonomy" id="768535"/>
    <lineage>
        <taxon>Bacteria</taxon>
        <taxon>Pseudomonadati</taxon>
        <taxon>Acidobacteriota</taxon>
        <taxon>Terriglobia</taxon>
        <taxon>Terriglobales</taxon>
        <taxon>Acidobacteriaceae</taxon>
        <taxon>Acidipila</taxon>
    </lineage>
</organism>
<dbReference type="RefSeq" id="WP_131998485.1">
    <property type="nucleotide sequence ID" value="NZ_SMGK01000005.1"/>
</dbReference>
<dbReference type="PANTHER" id="PTHR43817:SF1">
    <property type="entry name" value="HYDROLASE, FAMILY 43, PUTATIVE (AFU_ORTHOLOGUE AFUA_3G01660)-RELATED"/>
    <property type="match status" value="1"/>
</dbReference>
<evidence type="ECO:0000256" key="1">
    <source>
        <dbReference type="ARBA" id="ARBA00022729"/>
    </source>
</evidence>
<dbReference type="EMBL" id="SMGK01000005">
    <property type="protein sequence ID" value="TCK71729.1"/>
    <property type="molecule type" value="Genomic_DNA"/>
</dbReference>
<dbReference type="GO" id="GO:0004553">
    <property type="term" value="F:hydrolase activity, hydrolyzing O-glycosyl compounds"/>
    <property type="evidence" value="ECO:0007669"/>
    <property type="project" value="UniProtKB-ARBA"/>
</dbReference>
<dbReference type="InterPro" id="IPR008979">
    <property type="entry name" value="Galactose-bd-like_sf"/>
</dbReference>
<dbReference type="NCBIfam" id="NF045579">
    <property type="entry name" value="rhamnoside_JR"/>
    <property type="match status" value="1"/>
</dbReference>
<dbReference type="Pfam" id="PF17132">
    <property type="entry name" value="Glyco_hydro_106"/>
    <property type="match status" value="1"/>
</dbReference>
<name>A0A4R1L629_9BACT</name>
<evidence type="ECO:0000256" key="3">
    <source>
        <dbReference type="SAM" id="SignalP"/>
    </source>
</evidence>
<dbReference type="SUPFAM" id="SSF49785">
    <property type="entry name" value="Galactose-binding domain-like"/>
    <property type="match status" value="2"/>
</dbReference>
<evidence type="ECO:0000313" key="5">
    <source>
        <dbReference type="EMBL" id="TCK71729.1"/>
    </source>
</evidence>
<reference evidence="5 6" key="1">
    <citation type="submission" date="2019-03" db="EMBL/GenBank/DDBJ databases">
        <title>Genomic Encyclopedia of Type Strains, Phase IV (KMG-IV): sequencing the most valuable type-strain genomes for metagenomic binning, comparative biology and taxonomic classification.</title>
        <authorList>
            <person name="Goeker M."/>
        </authorList>
    </citation>
    <scope>NUCLEOTIDE SEQUENCE [LARGE SCALE GENOMIC DNA]</scope>
    <source>
        <strain evidence="5 6">DSM 103428</strain>
    </source>
</reference>
<feature type="chain" id="PRO_5020251366" evidence="3">
    <location>
        <begin position="25"/>
        <end position="1133"/>
    </location>
</feature>
<dbReference type="InterPro" id="IPR054593">
    <property type="entry name" value="Beta-mannosidase-like_N2"/>
</dbReference>
<accession>A0A4R1L629</accession>
<dbReference type="Gene3D" id="2.60.120.260">
    <property type="entry name" value="Galactose-binding domain-like"/>
    <property type="match status" value="2"/>
</dbReference>